<evidence type="ECO:0000313" key="2">
    <source>
        <dbReference type="Proteomes" id="UP000772434"/>
    </source>
</evidence>
<accession>A0A9P5U3R7</accession>
<dbReference type="EMBL" id="JADNRY010000107">
    <property type="protein sequence ID" value="KAF9065206.1"/>
    <property type="molecule type" value="Genomic_DNA"/>
</dbReference>
<proteinExistence type="predicted"/>
<dbReference type="AlphaFoldDB" id="A0A9P5U3R7"/>
<comment type="caution">
    <text evidence="1">The sequence shown here is derived from an EMBL/GenBank/DDBJ whole genome shotgun (WGS) entry which is preliminary data.</text>
</comment>
<dbReference type="Proteomes" id="UP000772434">
    <property type="component" value="Unassembled WGS sequence"/>
</dbReference>
<organism evidence="1 2">
    <name type="scientific">Rhodocollybia butyracea</name>
    <dbReference type="NCBI Taxonomy" id="206335"/>
    <lineage>
        <taxon>Eukaryota</taxon>
        <taxon>Fungi</taxon>
        <taxon>Dikarya</taxon>
        <taxon>Basidiomycota</taxon>
        <taxon>Agaricomycotina</taxon>
        <taxon>Agaricomycetes</taxon>
        <taxon>Agaricomycetidae</taxon>
        <taxon>Agaricales</taxon>
        <taxon>Marasmiineae</taxon>
        <taxon>Omphalotaceae</taxon>
        <taxon>Rhodocollybia</taxon>
    </lineage>
</organism>
<keyword evidence="2" id="KW-1185">Reference proteome</keyword>
<dbReference type="OrthoDB" id="3266451at2759"/>
<evidence type="ECO:0000313" key="1">
    <source>
        <dbReference type="EMBL" id="KAF9065206.1"/>
    </source>
</evidence>
<sequence length="147" mass="16625">MSLCSRNTFIPRVLVDSPGLYNKLRTESGPASVRPGEVASVLLDIERDIEDYDAEISRLRRDKKCSKQYASLLQSLNSPIRKIPDEILQQIFDDCCDMNCFRVVDLGCRLPLSESASQVLRSKPTMAITSVCSRWRKNALSMPVLWS</sequence>
<evidence type="ECO:0008006" key="3">
    <source>
        <dbReference type="Google" id="ProtNLM"/>
    </source>
</evidence>
<protein>
    <recommendedName>
        <fullName evidence="3">F-box domain-containing protein</fullName>
    </recommendedName>
</protein>
<reference evidence="1" key="1">
    <citation type="submission" date="2020-11" db="EMBL/GenBank/DDBJ databases">
        <authorList>
            <consortium name="DOE Joint Genome Institute"/>
            <person name="Ahrendt S."/>
            <person name="Riley R."/>
            <person name="Andreopoulos W."/>
            <person name="Labutti K."/>
            <person name="Pangilinan J."/>
            <person name="Ruiz-Duenas F.J."/>
            <person name="Barrasa J.M."/>
            <person name="Sanchez-Garcia M."/>
            <person name="Camarero S."/>
            <person name="Miyauchi S."/>
            <person name="Serrano A."/>
            <person name="Linde D."/>
            <person name="Babiker R."/>
            <person name="Drula E."/>
            <person name="Ayuso-Fernandez I."/>
            <person name="Pacheco R."/>
            <person name="Padilla G."/>
            <person name="Ferreira P."/>
            <person name="Barriuso J."/>
            <person name="Kellner H."/>
            <person name="Castanera R."/>
            <person name="Alfaro M."/>
            <person name="Ramirez L."/>
            <person name="Pisabarro A.G."/>
            <person name="Kuo A."/>
            <person name="Tritt A."/>
            <person name="Lipzen A."/>
            <person name="He G."/>
            <person name="Yan M."/>
            <person name="Ng V."/>
            <person name="Cullen D."/>
            <person name="Martin F."/>
            <person name="Rosso M.-N."/>
            <person name="Henrissat B."/>
            <person name="Hibbett D."/>
            <person name="Martinez A.T."/>
            <person name="Grigoriev I.V."/>
        </authorList>
    </citation>
    <scope>NUCLEOTIDE SEQUENCE</scope>
    <source>
        <strain evidence="1">AH 40177</strain>
    </source>
</reference>
<gene>
    <name evidence="1" type="ORF">BDP27DRAFT_1425021</name>
</gene>
<name>A0A9P5U3R7_9AGAR</name>